<comment type="caution">
    <text evidence="1">The sequence shown here is derived from an EMBL/GenBank/DDBJ whole genome shotgun (WGS) entry which is preliminary data.</text>
</comment>
<accession>A0A814XG98</accession>
<dbReference type="InterPro" id="IPR011990">
    <property type="entry name" value="TPR-like_helical_dom_sf"/>
</dbReference>
<evidence type="ECO:0000313" key="1">
    <source>
        <dbReference type="EMBL" id="CAF1215333.1"/>
    </source>
</evidence>
<dbReference type="Proteomes" id="UP000663855">
    <property type="component" value="Unassembled WGS sequence"/>
</dbReference>
<gene>
    <name evidence="1" type="ORF">CJN711_LOCUS12722</name>
</gene>
<dbReference type="EMBL" id="CAJNOV010005570">
    <property type="protein sequence ID" value="CAF1215333.1"/>
    <property type="molecule type" value="Genomic_DNA"/>
</dbReference>
<proteinExistence type="predicted"/>
<name>A0A814XG98_9BILA</name>
<protein>
    <recommendedName>
        <fullName evidence="3">VWFA domain-containing protein</fullName>
    </recommendedName>
</protein>
<dbReference type="SUPFAM" id="SSF53300">
    <property type="entry name" value="vWA-like"/>
    <property type="match status" value="1"/>
</dbReference>
<evidence type="ECO:0008006" key="3">
    <source>
        <dbReference type="Google" id="ProtNLM"/>
    </source>
</evidence>
<dbReference type="AlphaFoldDB" id="A0A814XG98"/>
<dbReference type="PANTHER" id="PTHR34706">
    <property type="entry name" value="SLR1338 PROTEIN"/>
    <property type="match status" value="1"/>
</dbReference>
<dbReference type="PANTHER" id="PTHR34706:SF1">
    <property type="entry name" value="VWFA DOMAIN-CONTAINING PROTEIN"/>
    <property type="match status" value="1"/>
</dbReference>
<dbReference type="Gene3D" id="3.40.50.410">
    <property type="entry name" value="von Willebrand factor, type A domain"/>
    <property type="match status" value="1"/>
</dbReference>
<reference evidence="1" key="1">
    <citation type="submission" date="2021-02" db="EMBL/GenBank/DDBJ databases">
        <authorList>
            <person name="Nowell W R."/>
        </authorList>
    </citation>
    <scope>NUCLEOTIDE SEQUENCE</scope>
</reference>
<dbReference type="InterPro" id="IPR036465">
    <property type="entry name" value="vWFA_dom_sf"/>
</dbReference>
<sequence length="436" mass="49327">MIESGEILNNSLAATHRIQPGVHRMNALKFCERGDTLNALTSYQKALECSHQEKSPSDPSNISIYCEVSNLQNDADVCLTYSMVGHLLEEQRNPLALPYYEHALEIGLKLKTKMANLTEMLTNSQVRYSHESDAANSVDALSITYCEDTATTKSPIQPESAQTRVCCHSCSSHSRSFPYEPTTRIDDRLREITLKYEIRQELGEHLRGLEDYEIIVVCDDSGSMKTTVDGTNRTRWDELCEIVKIILEIGVVFDSSGVDLFFLNRRSFSNVKDPEQVNQIFSNQPRGYTPLVSALQNIFQLPATRRGYDKKVLIFIATDGAPTDDNGNINVQDLEHVMNVVHQIETTHVMFLLCTDDPTCVAYLNEWKNTMANVDVTDDYRTERDKVQRRHGLNAPFSIGDYIVKALVGARDVHRTRFWGDGRRKIRCKIYNSGGG</sequence>
<organism evidence="1 2">
    <name type="scientific">Rotaria magnacalcarata</name>
    <dbReference type="NCBI Taxonomy" id="392030"/>
    <lineage>
        <taxon>Eukaryota</taxon>
        <taxon>Metazoa</taxon>
        <taxon>Spiralia</taxon>
        <taxon>Gnathifera</taxon>
        <taxon>Rotifera</taxon>
        <taxon>Eurotatoria</taxon>
        <taxon>Bdelloidea</taxon>
        <taxon>Philodinida</taxon>
        <taxon>Philodinidae</taxon>
        <taxon>Rotaria</taxon>
    </lineage>
</organism>
<evidence type="ECO:0000313" key="2">
    <source>
        <dbReference type="Proteomes" id="UP000663855"/>
    </source>
</evidence>
<dbReference type="Gene3D" id="1.25.40.10">
    <property type="entry name" value="Tetratricopeptide repeat domain"/>
    <property type="match status" value="1"/>
</dbReference>